<gene>
    <name evidence="2" type="ORF">GmarT_32340</name>
</gene>
<dbReference type="GeneID" id="98650557"/>
<feature type="signal peptide" evidence="1">
    <location>
        <begin position="1"/>
        <end position="24"/>
    </location>
</feature>
<dbReference type="InterPro" id="IPR030934">
    <property type="entry name" value="Intein_C"/>
</dbReference>
<dbReference type="Pfam" id="PF07591">
    <property type="entry name" value="PT-HINT"/>
    <property type="match status" value="1"/>
</dbReference>
<dbReference type="PROSITE" id="PS50818">
    <property type="entry name" value="INTEIN_C_TER"/>
    <property type="match status" value="1"/>
</dbReference>
<organism evidence="2 3">
    <name type="scientific">Gimesia maris</name>
    <dbReference type="NCBI Taxonomy" id="122"/>
    <lineage>
        <taxon>Bacteria</taxon>
        <taxon>Pseudomonadati</taxon>
        <taxon>Planctomycetota</taxon>
        <taxon>Planctomycetia</taxon>
        <taxon>Planctomycetales</taxon>
        <taxon>Planctomycetaceae</taxon>
        <taxon>Gimesia</taxon>
    </lineage>
</organism>
<dbReference type="Proteomes" id="UP000322887">
    <property type="component" value="Chromosome"/>
</dbReference>
<dbReference type="Gene3D" id="2.170.16.10">
    <property type="entry name" value="Hedgehog/Intein (Hint) domain"/>
    <property type="match status" value="1"/>
</dbReference>
<name>A0ABX5YNM9_9PLAN</name>
<feature type="chain" id="PRO_5047073464" description="Intein C-terminal splicing domain-containing protein" evidence="1">
    <location>
        <begin position="25"/>
        <end position="418"/>
    </location>
</feature>
<dbReference type="RefSeq" id="WP_002643568.1">
    <property type="nucleotide sequence ID" value="NZ_CP042910.1"/>
</dbReference>
<evidence type="ECO:0000313" key="3">
    <source>
        <dbReference type="Proteomes" id="UP000322887"/>
    </source>
</evidence>
<evidence type="ECO:0000256" key="1">
    <source>
        <dbReference type="SAM" id="SignalP"/>
    </source>
</evidence>
<accession>A0ABX5YNM9</accession>
<protein>
    <recommendedName>
        <fullName evidence="4">Intein C-terminal splicing domain-containing protein</fullName>
    </recommendedName>
</protein>
<dbReference type="EMBL" id="CP042910">
    <property type="protein sequence ID" value="QEG17354.1"/>
    <property type="molecule type" value="Genomic_DNA"/>
</dbReference>
<dbReference type="InterPro" id="IPR036844">
    <property type="entry name" value="Hint_dom_sf"/>
</dbReference>
<keyword evidence="3" id="KW-1185">Reference proteome</keyword>
<dbReference type="NCBIfam" id="TIGR01443">
    <property type="entry name" value="intein_Cterm"/>
    <property type="match status" value="1"/>
</dbReference>
<sequence length="418" mass="45431">MSDITRKIAIFSCMLLTSFCFWKAGTGLISGADASVLPSAQATLSPGATSKRVVTTPIQQMRPGMRVVGRNPLRLETESTIDPTPEGWRLVSVRMRKEDGTYFEAELLRPLSWISRHRAKPGAVIELNMPELHVVGAAEVLAVSACPPIDPGDGPVVLSTFKNVAKNVLNIYVEGETEPIGVTAGHPIWSEDRQAFVHSEKLQPGERLRSALGKTVRITSIEIRAGPEPVYNLEVAGEHVYSVTDSGLLVHNTGPCDLNPPINNTQRIASIRDALTDTNGRLLSRAERQGIKFAIRRVESQGFRLDGTAKINGNQGIDLTFSGTGNNAGRFALAEAKSSPGLGSLSRDSLGIRQGSFDFFQTRLERGGRTDLLLQLESGNVDLFGGFQRSGRLFQFDPEIFIRDVNFRTTPGAANLIP</sequence>
<dbReference type="SUPFAM" id="SSF51294">
    <property type="entry name" value="Hedgehog/intein (Hint) domain"/>
    <property type="match status" value="1"/>
</dbReference>
<reference evidence="2 3" key="1">
    <citation type="submission" date="2019-08" db="EMBL/GenBank/DDBJ databases">
        <title>Deep-cultivation of Planctomycetes and their phenomic and genomic characterization uncovers novel biology.</title>
        <authorList>
            <person name="Wiegand S."/>
            <person name="Jogler M."/>
            <person name="Boedeker C."/>
            <person name="Pinto D."/>
            <person name="Vollmers J."/>
            <person name="Rivas-Marin E."/>
            <person name="Kohn T."/>
            <person name="Peeters S.H."/>
            <person name="Heuer A."/>
            <person name="Rast P."/>
            <person name="Oberbeckmann S."/>
            <person name="Bunk B."/>
            <person name="Jeske O."/>
            <person name="Meyerdierks A."/>
            <person name="Storesund J.E."/>
            <person name="Kallscheuer N."/>
            <person name="Luecker S."/>
            <person name="Lage O.M."/>
            <person name="Pohl T."/>
            <person name="Merkel B.J."/>
            <person name="Hornburger P."/>
            <person name="Mueller R.-W."/>
            <person name="Bruemmer F."/>
            <person name="Labrenz M."/>
            <person name="Spormann A.M."/>
            <person name="Op den Camp H."/>
            <person name="Overmann J."/>
            <person name="Amann R."/>
            <person name="Jetten M.S.M."/>
            <person name="Mascher T."/>
            <person name="Medema M.H."/>
            <person name="Devos D.P."/>
            <person name="Kaster A.-K."/>
            <person name="Ovreas L."/>
            <person name="Rohde M."/>
            <person name="Galperin M.Y."/>
            <person name="Jogler C."/>
        </authorList>
    </citation>
    <scope>NUCLEOTIDE SEQUENCE [LARGE SCALE GENOMIC DNA]</scope>
    <source>
        <strain evidence="2 3">DSM 8797</strain>
    </source>
</reference>
<dbReference type="CDD" id="cd00081">
    <property type="entry name" value="Hint"/>
    <property type="match status" value="1"/>
</dbReference>
<keyword evidence="1" id="KW-0732">Signal</keyword>
<evidence type="ECO:0000313" key="2">
    <source>
        <dbReference type="EMBL" id="QEG17354.1"/>
    </source>
</evidence>
<evidence type="ECO:0008006" key="4">
    <source>
        <dbReference type="Google" id="ProtNLM"/>
    </source>
</evidence>
<proteinExistence type="predicted"/>